<organism evidence="2 3">
    <name type="scientific">Mycolicibacterium novocastrense</name>
    <name type="common">Mycobacterium novocastrense</name>
    <dbReference type="NCBI Taxonomy" id="59813"/>
    <lineage>
        <taxon>Bacteria</taxon>
        <taxon>Bacillati</taxon>
        <taxon>Actinomycetota</taxon>
        <taxon>Actinomycetes</taxon>
        <taxon>Mycobacteriales</taxon>
        <taxon>Mycobacteriaceae</taxon>
        <taxon>Mycolicibacterium</taxon>
    </lineage>
</organism>
<sequence>MDRGGFTRWQGDSGAQNEYHRRAEHENGGLQVEARRGAAKTSYDPTVTASRPEKRSQAAHLCITNRHLPEVLFVAKDRTA</sequence>
<evidence type="ECO:0000313" key="2">
    <source>
        <dbReference type="EMBL" id="GAT07407.1"/>
    </source>
</evidence>
<dbReference type="EMBL" id="BCTA01000009">
    <property type="protein sequence ID" value="GAT07407.1"/>
    <property type="molecule type" value="Genomic_DNA"/>
</dbReference>
<proteinExistence type="predicted"/>
<keyword evidence="3" id="KW-1185">Reference proteome</keyword>
<dbReference type="Proteomes" id="UP000069773">
    <property type="component" value="Unassembled WGS sequence"/>
</dbReference>
<comment type="caution">
    <text evidence="2">The sequence shown here is derived from an EMBL/GenBank/DDBJ whole genome shotgun (WGS) entry which is preliminary data.</text>
</comment>
<feature type="compositionally biased region" description="Basic and acidic residues" evidence="1">
    <location>
        <begin position="18"/>
        <end position="27"/>
    </location>
</feature>
<name>A0ABQ0KDG0_MYCNV</name>
<feature type="region of interest" description="Disordered" evidence="1">
    <location>
        <begin position="1"/>
        <end position="57"/>
    </location>
</feature>
<evidence type="ECO:0000256" key="1">
    <source>
        <dbReference type="SAM" id="MobiDB-lite"/>
    </source>
</evidence>
<protein>
    <submittedName>
        <fullName evidence="2">Uncharacterized protein</fullName>
    </submittedName>
</protein>
<evidence type="ECO:0000313" key="3">
    <source>
        <dbReference type="Proteomes" id="UP000069773"/>
    </source>
</evidence>
<accession>A0ABQ0KDG0</accession>
<gene>
    <name evidence="2" type="ORF">RMCN_0540</name>
</gene>
<reference evidence="2 3" key="1">
    <citation type="journal article" date="2016" name="Genome Announc.">
        <title>Draft Genome Sequences of Five Rapidly Growing Mycobacterium Species, M. thermoresistibile, M. fortuitum subsp. acetamidolyticum, M. canariasense, M. brisbanense, and M. novocastrense.</title>
        <authorList>
            <person name="Katahira K."/>
            <person name="Ogura Y."/>
            <person name="Gotoh Y."/>
            <person name="Hayashi T."/>
        </authorList>
    </citation>
    <scope>NUCLEOTIDE SEQUENCE [LARGE SCALE GENOMIC DNA]</scope>
    <source>
        <strain evidence="2 3">JCM18114</strain>
    </source>
</reference>